<dbReference type="EMBL" id="JACVVK020000008">
    <property type="protein sequence ID" value="KAK7506102.1"/>
    <property type="molecule type" value="Genomic_DNA"/>
</dbReference>
<proteinExistence type="predicted"/>
<keyword evidence="3" id="KW-1185">Reference proteome</keyword>
<evidence type="ECO:0000313" key="3">
    <source>
        <dbReference type="Proteomes" id="UP001519460"/>
    </source>
</evidence>
<evidence type="ECO:0000256" key="1">
    <source>
        <dbReference type="SAM" id="MobiDB-lite"/>
    </source>
</evidence>
<organism evidence="2 3">
    <name type="scientific">Batillaria attramentaria</name>
    <dbReference type="NCBI Taxonomy" id="370345"/>
    <lineage>
        <taxon>Eukaryota</taxon>
        <taxon>Metazoa</taxon>
        <taxon>Spiralia</taxon>
        <taxon>Lophotrochozoa</taxon>
        <taxon>Mollusca</taxon>
        <taxon>Gastropoda</taxon>
        <taxon>Caenogastropoda</taxon>
        <taxon>Sorbeoconcha</taxon>
        <taxon>Cerithioidea</taxon>
        <taxon>Batillariidae</taxon>
        <taxon>Batillaria</taxon>
    </lineage>
</organism>
<feature type="region of interest" description="Disordered" evidence="1">
    <location>
        <begin position="1"/>
        <end position="109"/>
    </location>
</feature>
<feature type="compositionally biased region" description="Basic residues" evidence="1">
    <location>
        <begin position="84"/>
        <end position="109"/>
    </location>
</feature>
<protein>
    <submittedName>
        <fullName evidence="2">Uncharacterized protein</fullName>
    </submittedName>
</protein>
<comment type="caution">
    <text evidence="2">The sequence shown here is derived from an EMBL/GenBank/DDBJ whole genome shotgun (WGS) entry which is preliminary data.</text>
</comment>
<name>A0ABD0M339_9CAEN</name>
<feature type="compositionally biased region" description="Basic and acidic residues" evidence="1">
    <location>
        <begin position="38"/>
        <end position="48"/>
    </location>
</feature>
<dbReference type="Proteomes" id="UP001519460">
    <property type="component" value="Unassembled WGS sequence"/>
</dbReference>
<gene>
    <name evidence="2" type="ORF">BaRGS_00002824</name>
</gene>
<reference evidence="2 3" key="1">
    <citation type="journal article" date="2023" name="Sci. Data">
        <title>Genome assembly of the Korean intertidal mud-creeper Batillaria attramentaria.</title>
        <authorList>
            <person name="Patra A.K."/>
            <person name="Ho P.T."/>
            <person name="Jun S."/>
            <person name="Lee S.J."/>
            <person name="Kim Y."/>
            <person name="Won Y.J."/>
        </authorList>
    </citation>
    <scope>NUCLEOTIDE SEQUENCE [LARGE SCALE GENOMIC DNA]</scope>
    <source>
        <strain evidence="2">Wonlab-2016</strain>
    </source>
</reference>
<dbReference type="AlphaFoldDB" id="A0ABD0M339"/>
<accession>A0ABD0M339</accession>
<evidence type="ECO:0000313" key="2">
    <source>
        <dbReference type="EMBL" id="KAK7506102.1"/>
    </source>
</evidence>
<sequence>MERLRSHHAAQSSPRRYRRPGPGQRGSQTGVSHLTSMHHMDTRSERLQRQNGQLASLPTQEGVSDPFRDGGVQAIRVGPETGRFGHRRGRGHHRGHHGGHHGGHHRGGG</sequence>
<feature type="compositionally biased region" description="Polar residues" evidence="1">
    <location>
        <begin position="49"/>
        <end position="62"/>
    </location>
</feature>